<feature type="compositionally biased region" description="Acidic residues" evidence="1">
    <location>
        <begin position="400"/>
        <end position="435"/>
    </location>
</feature>
<dbReference type="Proteomes" id="UP000177798">
    <property type="component" value="Chromosome 1"/>
</dbReference>
<feature type="region of interest" description="Disordered" evidence="1">
    <location>
        <begin position="88"/>
        <end position="110"/>
    </location>
</feature>
<feature type="compositionally biased region" description="Acidic residues" evidence="1">
    <location>
        <begin position="488"/>
        <end position="504"/>
    </location>
</feature>
<reference evidence="3" key="1">
    <citation type="journal article" date="2017" name="Genome Biol. Evol.">
        <title>The complete genome sequence of the phytopathogenic fungus Sclerotinia sclerotiorum reveals insights into the genome architecture of broad host range pathogens.</title>
        <authorList>
            <person name="Derbyshire M."/>
            <person name="Denton-Giles M."/>
            <person name="Hegedus D."/>
            <person name="Seifbarghy S."/>
            <person name="Rollins J."/>
            <person name="van Kan J."/>
            <person name="Seidl M.F."/>
            <person name="Faino L."/>
            <person name="Mbengue M."/>
            <person name="Navaud O."/>
            <person name="Raffaele S."/>
            <person name="Hammond-Kosack K."/>
            <person name="Heard S."/>
            <person name="Oliver R."/>
        </authorList>
    </citation>
    <scope>NUCLEOTIDE SEQUENCE [LARGE SCALE GENOMIC DNA]</scope>
    <source>
        <strain evidence="3">ATCC 18683 / 1980 / Ss-1</strain>
    </source>
</reference>
<feature type="region of interest" description="Disordered" evidence="1">
    <location>
        <begin position="235"/>
        <end position="332"/>
    </location>
</feature>
<proteinExistence type="predicted"/>
<feature type="region of interest" description="Disordered" evidence="1">
    <location>
        <begin position="1"/>
        <end position="69"/>
    </location>
</feature>
<feature type="compositionally biased region" description="Low complexity" evidence="1">
    <location>
        <begin position="254"/>
        <end position="268"/>
    </location>
</feature>
<protein>
    <submittedName>
        <fullName evidence="2">Uncharacterized protein</fullName>
    </submittedName>
</protein>
<feature type="region of interest" description="Disordered" evidence="1">
    <location>
        <begin position="392"/>
        <end position="441"/>
    </location>
</feature>
<accession>A0A1D9PUX2</accession>
<dbReference type="EMBL" id="CP017814">
    <property type="protein sequence ID" value="APA06043.1"/>
    <property type="molecule type" value="Genomic_DNA"/>
</dbReference>
<feature type="compositionally biased region" description="Low complexity" evidence="1">
    <location>
        <begin position="9"/>
        <end position="27"/>
    </location>
</feature>
<sequence length="572" mass="63140">MRPFHLPRSATSPDLPSSPTDSTTSPAHENAINRDGAISRVDRYSRIIPPAPTNPPPPPKIANSSRPSGLRHVTLASEIKTTMKNSMELSISSTASSLSTPQTSLPTDHGMQRKNRFRLNTARQGMQKAFSSMRTHASPSNIAGLSLRKKGSVSGSGVSAEMVPGSSAGSAGSVGSTEKISIGAPTGMIKKTPEEIQEILRQLGVNGKDLSSSGGSSGSFHKNAVFGEDVGIAARGDRVGDGKGKVQKEKRTTRANSTTSQSTSNSRSKFIISSNILPYPKISTSTSTSAPKPKVKLSAKQRGKLPARSPSPPPPSSTLSPEPEQEKKPVGWYTTATLDEIRATLPPVRKEDLIPDEEIPEFVEGLMRDFEVLKWVSEWRSGLLDEEIEEMRRVGLGGGGDEDEDEDKDEDKDDHENYDDEDEEYEEDEEEEEYTWPETSKINPRFIESGWCQEEISSSGIGARWFIFDDVENILGGPKCPLTHAADDVEDDEDEYRDEVEDQDEIKYEQITETRSMIGESEESMRGDDRYGFEEDFAAEEEFDEDARQITREEILRGEFKFTQLEILERRG</sequence>
<gene>
    <name evidence="2" type="ORF">sscle_01g008130</name>
</gene>
<name>A0A1D9PUX2_SCLS1</name>
<feature type="region of interest" description="Disordered" evidence="1">
    <location>
        <begin position="482"/>
        <end position="529"/>
    </location>
</feature>
<dbReference type="OMA" id="PAHENAI"/>
<dbReference type="VEuPathDB" id="FungiDB:sscle_01g008130"/>
<evidence type="ECO:0000313" key="3">
    <source>
        <dbReference type="Proteomes" id="UP000177798"/>
    </source>
</evidence>
<feature type="compositionally biased region" description="Low complexity" evidence="1">
    <location>
        <begin position="88"/>
        <end position="105"/>
    </location>
</feature>
<feature type="region of interest" description="Disordered" evidence="1">
    <location>
        <begin position="156"/>
        <end position="176"/>
    </location>
</feature>
<dbReference type="OrthoDB" id="3559164at2759"/>
<dbReference type="RefSeq" id="XP_001597338.1">
    <property type="nucleotide sequence ID" value="XM_001597288.1"/>
</dbReference>
<organism evidence="2 3">
    <name type="scientific">Sclerotinia sclerotiorum (strain ATCC 18683 / 1980 / Ss-1)</name>
    <name type="common">White mold</name>
    <name type="synonym">Whetzelinia sclerotiorum</name>
    <dbReference type="NCBI Taxonomy" id="665079"/>
    <lineage>
        <taxon>Eukaryota</taxon>
        <taxon>Fungi</taxon>
        <taxon>Dikarya</taxon>
        <taxon>Ascomycota</taxon>
        <taxon>Pezizomycotina</taxon>
        <taxon>Leotiomycetes</taxon>
        <taxon>Helotiales</taxon>
        <taxon>Sclerotiniaceae</taxon>
        <taxon>Sclerotinia</taxon>
    </lineage>
</organism>
<evidence type="ECO:0000256" key="1">
    <source>
        <dbReference type="SAM" id="MobiDB-lite"/>
    </source>
</evidence>
<dbReference type="KEGG" id="ssl:SS1G_01532"/>
<feature type="compositionally biased region" description="Basic residues" evidence="1">
    <location>
        <begin position="293"/>
        <end position="305"/>
    </location>
</feature>
<dbReference type="AlphaFoldDB" id="A0A1D9PUX2"/>
<feature type="compositionally biased region" description="Pro residues" evidence="1">
    <location>
        <begin position="49"/>
        <end position="60"/>
    </location>
</feature>
<evidence type="ECO:0000313" key="2">
    <source>
        <dbReference type="EMBL" id="APA06043.1"/>
    </source>
</evidence>
<feature type="compositionally biased region" description="Basic and acidic residues" evidence="1">
    <location>
        <begin position="235"/>
        <end position="252"/>
    </location>
</feature>